<dbReference type="AlphaFoldDB" id="A0A346XTT9"/>
<gene>
    <name evidence="3" type="ORF">DVS28_a0935</name>
</gene>
<sequence length="223" mass="23731">MPRWLWVYGAVVAIVLISLGGWLLLELRDPAPPAVSSSAELAEAGCTADTRQPDLGGGHLGPEEMVNSAPSLIYPDQPPSSGPHVGQVVSSGVFDVVIDPRITTHNLEHGYVVIWYDVDTSPADLAALRAWADAGLTSDHPKLVVAEYPIRLPNEADVVLTAWFQRQACDGFDAATADAFLRAHYDTFGDAPERGLPPHVSSGNGVLDPAGQDLLLPPLDDVN</sequence>
<evidence type="ECO:0000313" key="4">
    <source>
        <dbReference type="Proteomes" id="UP000264006"/>
    </source>
</evidence>
<evidence type="ECO:0008006" key="5">
    <source>
        <dbReference type="Google" id="ProtNLM"/>
    </source>
</evidence>
<organism evidence="3 4">
    <name type="scientific">Euzebya pacifica</name>
    <dbReference type="NCBI Taxonomy" id="1608957"/>
    <lineage>
        <taxon>Bacteria</taxon>
        <taxon>Bacillati</taxon>
        <taxon>Actinomycetota</taxon>
        <taxon>Nitriliruptoria</taxon>
        <taxon>Euzebyales</taxon>
    </lineage>
</organism>
<dbReference type="Proteomes" id="UP000264006">
    <property type="component" value="Chromosome"/>
</dbReference>
<keyword evidence="4" id="KW-1185">Reference proteome</keyword>
<feature type="transmembrane region" description="Helical" evidence="2">
    <location>
        <begin position="6"/>
        <end position="25"/>
    </location>
</feature>
<evidence type="ECO:0000256" key="1">
    <source>
        <dbReference type="SAM" id="MobiDB-lite"/>
    </source>
</evidence>
<keyword evidence="2" id="KW-0472">Membrane</keyword>
<keyword evidence="2" id="KW-0812">Transmembrane</keyword>
<dbReference type="KEGG" id="euz:DVS28_a0935"/>
<evidence type="ECO:0000313" key="3">
    <source>
        <dbReference type="EMBL" id="AXV05636.1"/>
    </source>
</evidence>
<protein>
    <recommendedName>
        <fullName evidence="5">DUF3105 domain-containing protein</fullName>
    </recommendedName>
</protein>
<dbReference type="EMBL" id="CP031165">
    <property type="protein sequence ID" value="AXV05636.1"/>
    <property type="molecule type" value="Genomic_DNA"/>
</dbReference>
<dbReference type="Pfam" id="PF11303">
    <property type="entry name" value="DUF3105"/>
    <property type="match status" value="1"/>
</dbReference>
<keyword evidence="2" id="KW-1133">Transmembrane helix</keyword>
<feature type="region of interest" description="Disordered" evidence="1">
    <location>
        <begin position="38"/>
        <end position="61"/>
    </location>
</feature>
<reference evidence="3 4" key="1">
    <citation type="submission" date="2018-09" db="EMBL/GenBank/DDBJ databases">
        <title>Complete genome sequence of Euzebya sp. DY32-46 isolated from seawater of Pacific Ocean.</title>
        <authorList>
            <person name="Xu L."/>
            <person name="Wu Y.-H."/>
            <person name="Xu X.-W."/>
        </authorList>
    </citation>
    <scope>NUCLEOTIDE SEQUENCE [LARGE SCALE GENOMIC DNA]</scope>
    <source>
        <strain evidence="3 4">DY32-46</strain>
    </source>
</reference>
<evidence type="ECO:0000256" key="2">
    <source>
        <dbReference type="SAM" id="Phobius"/>
    </source>
</evidence>
<accession>A0A346XTT9</accession>
<proteinExistence type="predicted"/>
<dbReference type="InterPro" id="IPR021454">
    <property type="entry name" value="DUF3105"/>
</dbReference>
<name>A0A346XTT9_9ACTN</name>
<feature type="region of interest" description="Disordered" evidence="1">
    <location>
        <begin position="193"/>
        <end position="223"/>
    </location>
</feature>